<dbReference type="AlphaFoldDB" id="A0A182FXZ5"/>
<evidence type="ECO:0000313" key="2">
    <source>
        <dbReference type="Proteomes" id="UP000069272"/>
    </source>
</evidence>
<dbReference type="VEuPathDB" id="VectorBase:AALB014502"/>
<organism evidence="1 2">
    <name type="scientific">Anopheles albimanus</name>
    <name type="common">New world malaria mosquito</name>
    <dbReference type="NCBI Taxonomy" id="7167"/>
    <lineage>
        <taxon>Eukaryota</taxon>
        <taxon>Metazoa</taxon>
        <taxon>Ecdysozoa</taxon>
        <taxon>Arthropoda</taxon>
        <taxon>Hexapoda</taxon>
        <taxon>Insecta</taxon>
        <taxon>Pterygota</taxon>
        <taxon>Neoptera</taxon>
        <taxon>Endopterygota</taxon>
        <taxon>Diptera</taxon>
        <taxon>Nematocera</taxon>
        <taxon>Culicoidea</taxon>
        <taxon>Culicidae</taxon>
        <taxon>Anophelinae</taxon>
        <taxon>Anopheles</taxon>
    </lineage>
</organism>
<proteinExistence type="predicted"/>
<accession>A0A182FXZ5</accession>
<dbReference type="EnsemblMetazoa" id="AALB014502-RA">
    <property type="protein sequence ID" value="AALB014502-PA"/>
    <property type="gene ID" value="AALB014502"/>
</dbReference>
<keyword evidence="2" id="KW-1185">Reference proteome</keyword>
<protein>
    <submittedName>
        <fullName evidence="1">Uncharacterized protein</fullName>
    </submittedName>
</protein>
<reference evidence="1" key="2">
    <citation type="submission" date="2022-08" db="UniProtKB">
        <authorList>
            <consortium name="EnsemblMetazoa"/>
        </authorList>
    </citation>
    <scope>IDENTIFICATION</scope>
    <source>
        <strain evidence="1">STECLA/ALBI9_A</strain>
    </source>
</reference>
<evidence type="ECO:0000313" key="1">
    <source>
        <dbReference type="EnsemblMetazoa" id="AALB014502-PA"/>
    </source>
</evidence>
<dbReference type="Proteomes" id="UP000069272">
    <property type="component" value="Chromosome 3L"/>
</dbReference>
<reference evidence="1 2" key="1">
    <citation type="journal article" date="2017" name="G3 (Bethesda)">
        <title>The Physical Genome Mapping of Anopheles albimanus Corrected Scaffold Misassemblies and Identified Interarm Rearrangements in Genus Anopheles.</title>
        <authorList>
            <person name="Artemov G.N."/>
            <person name="Peery A.N."/>
            <person name="Jiang X."/>
            <person name="Tu Z."/>
            <person name="Stegniy V.N."/>
            <person name="Sharakhova M.V."/>
            <person name="Sharakhov I.V."/>
        </authorList>
    </citation>
    <scope>NUCLEOTIDE SEQUENCE [LARGE SCALE GENOMIC DNA]</scope>
    <source>
        <strain evidence="1 2">ALBI9_A</strain>
    </source>
</reference>
<sequence length="86" mass="9799">MNSQTPKRPHVSCVPPKRPINERSITIAIITSRPSEKATLTCRIASIGELAERKIIAITDHRRPMVGRFEMIHRGRSNTIRSLRRS</sequence>
<name>A0A182FXZ5_ANOAL</name>